<dbReference type="PANTHER" id="PTHR46114">
    <property type="entry name" value="APPLE DOMAIN-CONTAINING PROTEIN"/>
    <property type="match status" value="1"/>
</dbReference>
<evidence type="ECO:0000313" key="2">
    <source>
        <dbReference type="Proteomes" id="UP000499080"/>
    </source>
</evidence>
<accession>A0A4Y2CVB3</accession>
<sequence>MMIPLMLRLMKQCFKALNAVGECFQNLVSSFPALSLEKIEAAVFDGPQISVLVHYREFVRKMNENQKSTWLYFQAVLQNFLEAGFQRGR</sequence>
<proteinExistence type="predicted"/>
<comment type="caution">
    <text evidence="1">The sequence shown here is derived from an EMBL/GenBank/DDBJ whole genome shotgun (WGS) entry which is preliminary data.</text>
</comment>
<reference evidence="1 2" key="1">
    <citation type="journal article" date="2019" name="Sci. Rep.">
        <title>Orb-weaving spider Araneus ventricosus genome elucidates the spidroin gene catalogue.</title>
        <authorList>
            <person name="Kono N."/>
            <person name="Nakamura H."/>
            <person name="Ohtoshi R."/>
            <person name="Moran D.A.P."/>
            <person name="Shinohara A."/>
            <person name="Yoshida Y."/>
            <person name="Fujiwara M."/>
            <person name="Mori M."/>
            <person name="Tomita M."/>
            <person name="Arakawa K."/>
        </authorList>
    </citation>
    <scope>NUCLEOTIDE SEQUENCE [LARGE SCALE GENOMIC DNA]</scope>
</reference>
<name>A0A4Y2CVB3_ARAVE</name>
<evidence type="ECO:0000313" key="1">
    <source>
        <dbReference type="EMBL" id="GBM07876.1"/>
    </source>
</evidence>
<organism evidence="1 2">
    <name type="scientific">Araneus ventricosus</name>
    <name type="common">Orbweaver spider</name>
    <name type="synonym">Epeira ventricosa</name>
    <dbReference type="NCBI Taxonomy" id="182803"/>
    <lineage>
        <taxon>Eukaryota</taxon>
        <taxon>Metazoa</taxon>
        <taxon>Ecdysozoa</taxon>
        <taxon>Arthropoda</taxon>
        <taxon>Chelicerata</taxon>
        <taxon>Arachnida</taxon>
        <taxon>Araneae</taxon>
        <taxon>Araneomorphae</taxon>
        <taxon>Entelegynae</taxon>
        <taxon>Araneoidea</taxon>
        <taxon>Araneidae</taxon>
        <taxon>Araneus</taxon>
    </lineage>
</organism>
<dbReference type="AlphaFoldDB" id="A0A4Y2CVB3"/>
<dbReference type="EMBL" id="BGPR01000248">
    <property type="protein sequence ID" value="GBM07876.1"/>
    <property type="molecule type" value="Genomic_DNA"/>
</dbReference>
<dbReference type="PANTHER" id="PTHR46114:SF1">
    <property type="entry name" value="ZAD DOMAIN-CONTAINING PROTEIN"/>
    <property type="match status" value="1"/>
</dbReference>
<keyword evidence="2" id="KW-1185">Reference proteome</keyword>
<gene>
    <name evidence="1" type="ORF">AVEN_96494_1</name>
</gene>
<dbReference type="Proteomes" id="UP000499080">
    <property type="component" value="Unassembled WGS sequence"/>
</dbReference>
<protein>
    <submittedName>
        <fullName evidence="1">Uncharacterized protein</fullName>
    </submittedName>
</protein>